<reference evidence="2" key="3">
    <citation type="submission" date="2021-01" db="EMBL/GenBank/DDBJ databases">
        <authorList>
            <person name="Guzman M.S."/>
        </authorList>
    </citation>
    <scope>NUCLEOTIDE SEQUENCE</scope>
    <source>
        <strain evidence="2">AB19</strain>
    </source>
</reference>
<dbReference type="EMBL" id="SOEB01000006">
    <property type="protein sequence ID" value="TDX30555.1"/>
    <property type="molecule type" value="Genomic_DNA"/>
</dbReference>
<dbReference type="GO" id="GO:0004497">
    <property type="term" value="F:monooxygenase activity"/>
    <property type="evidence" value="ECO:0007669"/>
    <property type="project" value="UniProtKB-KW"/>
</dbReference>
<dbReference type="EMBL" id="JAESIL010000011">
    <property type="protein sequence ID" value="MBL3577370.1"/>
    <property type="molecule type" value="Genomic_DNA"/>
</dbReference>
<proteinExistence type="predicted"/>
<accession>A0A4R8G3H0</accession>
<feature type="region of interest" description="Disordered" evidence="1">
    <location>
        <begin position="226"/>
        <end position="281"/>
    </location>
</feature>
<keyword evidence="5" id="KW-1185">Reference proteome</keyword>
<dbReference type="Proteomes" id="UP000295484">
    <property type="component" value="Unassembled WGS sequence"/>
</dbReference>
<evidence type="ECO:0000313" key="3">
    <source>
        <dbReference type="EMBL" id="TDX30555.1"/>
    </source>
</evidence>
<name>A0A4R8G3H0_9RHOB</name>
<organism evidence="3 4">
    <name type="scientific">Rhodovulum visakhapatnamense</name>
    <dbReference type="NCBI Taxonomy" id="364297"/>
    <lineage>
        <taxon>Bacteria</taxon>
        <taxon>Pseudomonadati</taxon>
        <taxon>Pseudomonadota</taxon>
        <taxon>Alphaproteobacteria</taxon>
        <taxon>Rhodobacterales</taxon>
        <taxon>Paracoccaceae</taxon>
        <taxon>Rhodovulum</taxon>
    </lineage>
</organism>
<comment type="caution">
    <text evidence="3">The sequence shown here is derived from an EMBL/GenBank/DDBJ whole genome shotgun (WGS) entry which is preliminary data.</text>
</comment>
<evidence type="ECO:0000313" key="5">
    <source>
        <dbReference type="Proteomes" id="UP000635853"/>
    </source>
</evidence>
<protein>
    <submittedName>
        <fullName evidence="3">Spheroidene monooxygenase</fullName>
    </submittedName>
</protein>
<reference evidence="3 4" key="1">
    <citation type="submission" date="2019-03" db="EMBL/GenBank/DDBJ databases">
        <title>Genomic Encyclopedia of Type Strains, Phase IV (KMG-IV): sequencing the most valuable type-strain genomes for metagenomic binning, comparative biology and taxonomic classification.</title>
        <authorList>
            <person name="Goeker M."/>
        </authorList>
    </citation>
    <scope>NUCLEOTIDE SEQUENCE [LARGE SCALE GENOMIC DNA]</scope>
    <source>
        <strain evidence="3 4">JA181</strain>
    </source>
</reference>
<reference evidence="5" key="2">
    <citation type="submission" date="2021-01" db="EMBL/GenBank/DDBJ databases">
        <title>Draft genomes of Rhodovulum sulfidophilum.</title>
        <authorList>
            <person name="Guzman M.S."/>
        </authorList>
    </citation>
    <scope>NUCLEOTIDE SEQUENCE [LARGE SCALE GENOMIC DNA]</scope>
    <source>
        <strain evidence="5">AB19</strain>
    </source>
</reference>
<dbReference type="RefSeq" id="WP_075787259.1">
    <property type="nucleotide sequence ID" value="NZ_JAESIL010000011.1"/>
</dbReference>
<dbReference type="InterPro" id="IPR049574">
    <property type="entry name" value="CrtA-like"/>
</dbReference>
<gene>
    <name evidence="3" type="ORF">EV657_10638</name>
    <name evidence="2" type="ORF">JMJ92_04225</name>
</gene>
<dbReference type="CDD" id="cd21650">
    <property type="entry name" value="CrtA-like"/>
    <property type="match status" value="1"/>
</dbReference>
<feature type="compositionally biased region" description="Basic residues" evidence="1">
    <location>
        <begin position="266"/>
        <end position="281"/>
    </location>
</feature>
<dbReference type="Proteomes" id="UP000635853">
    <property type="component" value="Unassembled WGS sequence"/>
</dbReference>
<feature type="compositionally biased region" description="Low complexity" evidence="1">
    <location>
        <begin position="246"/>
        <end position="255"/>
    </location>
</feature>
<evidence type="ECO:0000313" key="4">
    <source>
        <dbReference type="Proteomes" id="UP000295484"/>
    </source>
</evidence>
<sequence>MQVVTISFFRYDNWASRLEALSQMARGRYALKTVPGLEFFKLLGTGSDEGFNPRPNVNVNAILCVWPDMATAKAGLKGSITHRTLRDHSCEAYTIYLSPTSARGMWSGVEPLKVTEKAEPGPLAVLTRATVKLPIALQFWKHVPQIQKEVAADPTCVFHMGMAEVPWVQQVTFSLWKGAGTMAGFAHGETPHGHAIRAAYGDHWFKEDLYARFKILEEEGTWEGGSPMALLKSDAKPAAPAPAAPPATEAPAAKEPAAEKPAKPTKAPKKSRGPKKSKVTA</sequence>
<evidence type="ECO:0000256" key="1">
    <source>
        <dbReference type="SAM" id="MobiDB-lite"/>
    </source>
</evidence>
<dbReference type="AlphaFoldDB" id="A0A4R8G3H0"/>
<keyword evidence="3" id="KW-0503">Monooxygenase</keyword>
<keyword evidence="3" id="KW-0560">Oxidoreductase</keyword>
<evidence type="ECO:0000313" key="2">
    <source>
        <dbReference type="EMBL" id="MBL3577370.1"/>
    </source>
</evidence>